<dbReference type="InterPro" id="IPR013830">
    <property type="entry name" value="SGNH_hydro"/>
</dbReference>
<name>R9H2U4_9SPHI</name>
<protein>
    <recommendedName>
        <fullName evidence="2">SGNH hydrolase-type esterase domain-containing protein</fullName>
    </recommendedName>
</protein>
<evidence type="ECO:0000313" key="4">
    <source>
        <dbReference type="Proteomes" id="UP000014174"/>
    </source>
</evidence>
<dbReference type="RefSeq" id="WP_016194584.1">
    <property type="nucleotide sequence ID" value="NZ_AQPN01000049.1"/>
</dbReference>
<feature type="chain" id="PRO_5004472682" description="SGNH hydrolase-type esterase domain-containing protein" evidence="1">
    <location>
        <begin position="21"/>
        <end position="221"/>
    </location>
</feature>
<dbReference type="InterPro" id="IPR036514">
    <property type="entry name" value="SGNH_hydro_sf"/>
</dbReference>
<dbReference type="eggNOG" id="COG2755">
    <property type="taxonomic scope" value="Bacteria"/>
</dbReference>
<dbReference type="PANTHER" id="PTHR30383">
    <property type="entry name" value="THIOESTERASE 1/PROTEASE 1/LYSOPHOSPHOLIPASE L1"/>
    <property type="match status" value="1"/>
</dbReference>
<gene>
    <name evidence="3" type="ORF">ADIARSV_1343</name>
</gene>
<dbReference type="SUPFAM" id="SSF52266">
    <property type="entry name" value="SGNH hydrolase"/>
    <property type="match status" value="1"/>
</dbReference>
<dbReference type="PATRIC" id="fig|1150600.3.peg.1320"/>
<dbReference type="OrthoDB" id="9790057at2"/>
<dbReference type="EMBL" id="AQPN01000049">
    <property type="protein sequence ID" value="EOR95524.1"/>
    <property type="molecule type" value="Genomic_DNA"/>
</dbReference>
<evidence type="ECO:0000256" key="1">
    <source>
        <dbReference type="SAM" id="SignalP"/>
    </source>
</evidence>
<dbReference type="PANTHER" id="PTHR30383:SF5">
    <property type="entry name" value="SGNH HYDROLASE-TYPE ESTERASE DOMAIN-CONTAINING PROTEIN"/>
    <property type="match status" value="1"/>
</dbReference>
<reference evidence="3 4" key="1">
    <citation type="journal article" date="2013" name="Genome Announc.">
        <title>Draft Genome Sequence of Arcticibacter svalbardensis Strain MN12-7T, a Member of the Family Sphingobacteriaceae Isolated from an Arctic Soil Sample.</title>
        <authorList>
            <person name="Shivaji S."/>
            <person name="Ara S."/>
            <person name="Prasad S."/>
            <person name="Manasa B.P."/>
            <person name="Begum Z."/>
            <person name="Singh A."/>
            <person name="Kumar Pinnaka A."/>
        </authorList>
    </citation>
    <scope>NUCLEOTIDE SEQUENCE [LARGE SCALE GENOMIC DNA]</scope>
    <source>
        <strain evidence="3 4">MN12-7</strain>
    </source>
</reference>
<feature type="signal peptide" evidence="1">
    <location>
        <begin position="1"/>
        <end position="20"/>
    </location>
</feature>
<comment type="caution">
    <text evidence="3">The sequence shown here is derived from an EMBL/GenBank/DDBJ whole genome shotgun (WGS) entry which is preliminary data.</text>
</comment>
<keyword evidence="1" id="KW-0732">Signal</keyword>
<dbReference type="Pfam" id="PF13472">
    <property type="entry name" value="Lipase_GDSL_2"/>
    <property type="match status" value="1"/>
</dbReference>
<dbReference type="AlphaFoldDB" id="R9H2U4"/>
<evidence type="ECO:0000313" key="3">
    <source>
        <dbReference type="EMBL" id="EOR95524.1"/>
    </source>
</evidence>
<sequence>MKKHFLLFICLSILIGNLSAQVPHNFWEDIQTIKKYDQIYQVPENPILFVGSSSIRKWDDLQVVFGKYNVINRGVGGTVIDDIAFYIDDLIFAYKPRQIVLYVGENDLPAENKTPDTILNKTITLYKLIRTKLPDVPLIYIAMKPSPSRDKYLEKCIKTNSLIKGYFEKEKNVTFVDIVPLMLKNGKPRPELFQTDMLHMKPNGYAVWENAIEPHLLKFKK</sequence>
<feature type="domain" description="SGNH hydrolase-type esterase" evidence="2">
    <location>
        <begin position="61"/>
        <end position="207"/>
    </location>
</feature>
<keyword evidence="4" id="KW-1185">Reference proteome</keyword>
<dbReference type="STRING" id="1150600.ADIARSV_1343"/>
<proteinExistence type="predicted"/>
<evidence type="ECO:0000259" key="2">
    <source>
        <dbReference type="Pfam" id="PF13472"/>
    </source>
</evidence>
<dbReference type="Gene3D" id="3.40.50.1110">
    <property type="entry name" value="SGNH hydrolase"/>
    <property type="match status" value="1"/>
</dbReference>
<dbReference type="InterPro" id="IPR051532">
    <property type="entry name" value="Ester_Hydrolysis_Enzymes"/>
</dbReference>
<accession>R9H2U4</accession>
<dbReference type="GO" id="GO:0004622">
    <property type="term" value="F:phosphatidylcholine lysophospholipase activity"/>
    <property type="evidence" value="ECO:0007669"/>
    <property type="project" value="TreeGrafter"/>
</dbReference>
<dbReference type="Proteomes" id="UP000014174">
    <property type="component" value="Unassembled WGS sequence"/>
</dbReference>
<organism evidence="3 4">
    <name type="scientific">Arcticibacter svalbardensis MN12-7</name>
    <dbReference type="NCBI Taxonomy" id="1150600"/>
    <lineage>
        <taxon>Bacteria</taxon>
        <taxon>Pseudomonadati</taxon>
        <taxon>Bacteroidota</taxon>
        <taxon>Sphingobacteriia</taxon>
        <taxon>Sphingobacteriales</taxon>
        <taxon>Sphingobacteriaceae</taxon>
        <taxon>Arcticibacter</taxon>
    </lineage>
</organism>